<dbReference type="GO" id="GO:0005524">
    <property type="term" value="F:ATP binding"/>
    <property type="evidence" value="ECO:0007669"/>
    <property type="project" value="UniProtKB-UniRule"/>
</dbReference>
<dbReference type="GO" id="GO:0005737">
    <property type="term" value="C:cytoplasm"/>
    <property type="evidence" value="ECO:0007669"/>
    <property type="project" value="UniProtKB-SubCell"/>
</dbReference>
<comment type="pathway">
    <text evidence="5">Cofactor biosynthesis; coenzyme A biosynthesis; CoA from (R)-pantothenate: step 5/5.</text>
</comment>
<dbReference type="Gene3D" id="3.40.50.300">
    <property type="entry name" value="P-loop containing nucleotide triphosphate hydrolases"/>
    <property type="match status" value="1"/>
</dbReference>
<organism evidence="7 8">
    <name type="scientific">[Haemophilus] felis</name>
    <dbReference type="NCBI Taxonomy" id="123822"/>
    <lineage>
        <taxon>Bacteria</taxon>
        <taxon>Pseudomonadati</taxon>
        <taxon>Pseudomonadota</taxon>
        <taxon>Gammaproteobacteria</taxon>
        <taxon>Pasteurellales</taxon>
        <taxon>Pasteurellaceae</taxon>
    </lineage>
</organism>
<keyword evidence="2 5" id="KW-0547">Nucleotide-binding</keyword>
<gene>
    <name evidence="5" type="primary">coaE</name>
    <name evidence="7" type="ORF">B0188_03860</name>
</gene>
<dbReference type="PANTHER" id="PTHR10695:SF46">
    <property type="entry name" value="BIFUNCTIONAL COENZYME A SYNTHASE-RELATED"/>
    <property type="match status" value="1"/>
</dbReference>
<reference evidence="7 8" key="1">
    <citation type="submission" date="2017-02" db="EMBL/GenBank/DDBJ databases">
        <title>Draft genome sequence of Haemophilus felis CCUG 31170 type strain.</title>
        <authorList>
            <person name="Engstrom-Jakobsson H."/>
            <person name="Salva-Serra F."/>
            <person name="Thorell K."/>
            <person name="Gonzales-Siles L."/>
            <person name="Karlsson R."/>
            <person name="Boulund F."/>
            <person name="Engstrand L."/>
            <person name="Kristiansson E."/>
            <person name="Moore E."/>
        </authorList>
    </citation>
    <scope>NUCLEOTIDE SEQUENCE [LARGE SCALE GENOMIC DNA]</scope>
    <source>
        <strain evidence="7 8">CCUG 31170</strain>
    </source>
</reference>
<dbReference type="OrthoDB" id="9812943at2"/>
<feature type="binding site" evidence="5">
    <location>
        <begin position="12"/>
        <end position="17"/>
    </location>
    <ligand>
        <name>ATP</name>
        <dbReference type="ChEBI" id="CHEBI:30616"/>
    </ligand>
</feature>
<dbReference type="PROSITE" id="PS51219">
    <property type="entry name" value="DPCK"/>
    <property type="match status" value="1"/>
</dbReference>
<evidence type="ECO:0000256" key="6">
    <source>
        <dbReference type="NCBIfam" id="TIGR00152"/>
    </source>
</evidence>
<evidence type="ECO:0000256" key="1">
    <source>
        <dbReference type="ARBA" id="ARBA00009018"/>
    </source>
</evidence>
<comment type="subcellular location">
    <subcellularLocation>
        <location evidence="5">Cytoplasm</location>
    </subcellularLocation>
</comment>
<evidence type="ECO:0000256" key="5">
    <source>
        <dbReference type="HAMAP-Rule" id="MF_00376"/>
    </source>
</evidence>
<keyword evidence="3 5" id="KW-0067">ATP-binding</keyword>
<dbReference type="NCBIfam" id="TIGR00152">
    <property type="entry name" value="dephospho-CoA kinase"/>
    <property type="match status" value="1"/>
</dbReference>
<keyword evidence="8" id="KW-1185">Reference proteome</keyword>
<evidence type="ECO:0000256" key="2">
    <source>
        <dbReference type="ARBA" id="ARBA00022741"/>
    </source>
</evidence>
<keyword evidence="4 5" id="KW-0173">Coenzyme A biosynthesis</keyword>
<dbReference type="Proteomes" id="UP000190023">
    <property type="component" value="Unassembled WGS sequence"/>
</dbReference>
<dbReference type="EMBL" id="MUYB01000013">
    <property type="protein sequence ID" value="OOS05555.1"/>
    <property type="molecule type" value="Genomic_DNA"/>
</dbReference>
<comment type="caution">
    <text evidence="7">The sequence shown here is derived from an EMBL/GenBank/DDBJ whole genome shotgun (WGS) entry which is preliminary data.</text>
</comment>
<dbReference type="AlphaFoldDB" id="A0A1T0B5Y6"/>
<dbReference type="GO" id="GO:0015937">
    <property type="term" value="P:coenzyme A biosynthetic process"/>
    <property type="evidence" value="ECO:0007669"/>
    <property type="project" value="UniProtKB-UniRule"/>
</dbReference>
<evidence type="ECO:0000313" key="7">
    <source>
        <dbReference type="EMBL" id="OOS05555.1"/>
    </source>
</evidence>
<comment type="function">
    <text evidence="5">Catalyzes the phosphorylation of the 3'-hydroxyl group of dephosphocoenzyme A to form coenzyme A.</text>
</comment>
<dbReference type="EC" id="2.7.1.24" evidence="5 6"/>
<name>A0A1T0B5Y6_9PAST</name>
<dbReference type="SUPFAM" id="SSF52540">
    <property type="entry name" value="P-loop containing nucleoside triphosphate hydrolases"/>
    <property type="match status" value="1"/>
</dbReference>
<dbReference type="CDD" id="cd02022">
    <property type="entry name" value="DPCK"/>
    <property type="match status" value="1"/>
</dbReference>
<evidence type="ECO:0000256" key="3">
    <source>
        <dbReference type="ARBA" id="ARBA00022840"/>
    </source>
</evidence>
<comment type="similarity">
    <text evidence="1 5">Belongs to the CoaE family.</text>
</comment>
<keyword evidence="5" id="KW-0808">Transferase</keyword>
<accession>A0A1T0B5Y6</accession>
<dbReference type="UniPathway" id="UPA00241">
    <property type="reaction ID" value="UER00356"/>
</dbReference>
<evidence type="ECO:0000256" key="4">
    <source>
        <dbReference type="ARBA" id="ARBA00022993"/>
    </source>
</evidence>
<dbReference type="InterPro" id="IPR001977">
    <property type="entry name" value="Depp_CoAkinase"/>
</dbReference>
<dbReference type="Pfam" id="PF01121">
    <property type="entry name" value="CoaE"/>
    <property type="match status" value="1"/>
</dbReference>
<sequence>MSYIVGLTGGIGSGKSMVAELFAKLNVPIIDADVVAREVVAKGSPLLHQIAEHFGAQILLPSGELDRAQLRQIVFQDPKQKEWLNHLLHPAIRVEMLRQLEAQTFPYVIWVVPLLIENNLTEFCQRVLVVDVPPETQLQRASLRDNADIVQIKQIMAAQVSRETRLSMADDVIDNRLPLHQALPSLQQKVLELHQLYLSLAKNYE</sequence>
<evidence type="ECO:0000313" key="8">
    <source>
        <dbReference type="Proteomes" id="UP000190023"/>
    </source>
</evidence>
<dbReference type="InterPro" id="IPR027417">
    <property type="entry name" value="P-loop_NTPase"/>
</dbReference>
<dbReference type="STRING" id="123822.B0188_03860"/>
<dbReference type="PANTHER" id="PTHR10695">
    <property type="entry name" value="DEPHOSPHO-COA KINASE-RELATED"/>
    <property type="match status" value="1"/>
</dbReference>
<keyword evidence="5" id="KW-0963">Cytoplasm</keyword>
<protein>
    <recommendedName>
        <fullName evidence="5 6">Dephospho-CoA kinase</fullName>
        <ecNumber evidence="5 6">2.7.1.24</ecNumber>
    </recommendedName>
    <alternativeName>
        <fullName evidence="5">Dephosphocoenzyme A kinase</fullName>
    </alternativeName>
</protein>
<dbReference type="GO" id="GO:0004140">
    <property type="term" value="F:dephospho-CoA kinase activity"/>
    <property type="evidence" value="ECO:0007669"/>
    <property type="project" value="UniProtKB-UniRule"/>
</dbReference>
<dbReference type="HAMAP" id="MF_00376">
    <property type="entry name" value="Dephospho_CoA_kinase"/>
    <property type="match status" value="1"/>
</dbReference>
<keyword evidence="5 7" id="KW-0418">Kinase</keyword>
<comment type="catalytic activity">
    <reaction evidence="5">
        <text>3'-dephospho-CoA + ATP = ADP + CoA + H(+)</text>
        <dbReference type="Rhea" id="RHEA:18245"/>
        <dbReference type="ChEBI" id="CHEBI:15378"/>
        <dbReference type="ChEBI" id="CHEBI:30616"/>
        <dbReference type="ChEBI" id="CHEBI:57287"/>
        <dbReference type="ChEBI" id="CHEBI:57328"/>
        <dbReference type="ChEBI" id="CHEBI:456216"/>
        <dbReference type="EC" id="2.7.1.24"/>
    </reaction>
</comment>
<proteinExistence type="inferred from homology"/>